<evidence type="ECO:0000256" key="8">
    <source>
        <dbReference type="SAM" id="Phobius"/>
    </source>
</evidence>
<proteinExistence type="inferred from homology"/>
<keyword evidence="3" id="KW-1003">Cell membrane</keyword>
<accession>A0A559J9A3</accession>
<evidence type="ECO:0000256" key="4">
    <source>
        <dbReference type="ARBA" id="ARBA00022692"/>
    </source>
</evidence>
<dbReference type="AlphaFoldDB" id="A0A559J9A3"/>
<feature type="transmembrane region" description="Helical" evidence="8">
    <location>
        <begin position="35"/>
        <end position="55"/>
    </location>
</feature>
<dbReference type="InterPro" id="IPR000390">
    <property type="entry name" value="Small_drug/metabolite_transptr"/>
</dbReference>
<evidence type="ECO:0000256" key="3">
    <source>
        <dbReference type="ARBA" id="ARBA00022475"/>
    </source>
</evidence>
<reference evidence="9 10" key="1">
    <citation type="submission" date="2019-07" db="EMBL/GenBank/DDBJ databases">
        <authorList>
            <person name="Kim J."/>
        </authorList>
    </citation>
    <scope>NUCLEOTIDE SEQUENCE [LARGE SCALE GENOMIC DNA]</scope>
    <source>
        <strain evidence="9 10">G13</strain>
    </source>
</reference>
<sequence length="112" mass="12365">MKESSLGWVFLGLAIALELSGTVSMKLSEGFTRLWPSIFMFVFYGTSFTCLNFALHYMNVSVAYAIWSGVGIVLIALAGYFLFAERLPLSSLLWMFVIIVGVIGLNISAKTH</sequence>
<keyword evidence="4 7" id="KW-0812">Transmembrane</keyword>
<keyword evidence="5 8" id="KW-1133">Transmembrane helix</keyword>
<keyword evidence="6 8" id="KW-0472">Membrane</keyword>
<name>A0A559J9A3_9BACL</name>
<dbReference type="OrthoDB" id="21828at2"/>
<dbReference type="FunFam" id="1.10.3730.20:FF:000001">
    <property type="entry name" value="Quaternary ammonium compound resistance transporter SugE"/>
    <property type="match status" value="1"/>
</dbReference>
<dbReference type="Proteomes" id="UP000316330">
    <property type="component" value="Unassembled WGS sequence"/>
</dbReference>
<dbReference type="GO" id="GO:0005886">
    <property type="term" value="C:plasma membrane"/>
    <property type="evidence" value="ECO:0007669"/>
    <property type="project" value="UniProtKB-SubCell"/>
</dbReference>
<dbReference type="PANTHER" id="PTHR30561:SF1">
    <property type="entry name" value="MULTIDRUG TRANSPORTER EMRE"/>
    <property type="match status" value="1"/>
</dbReference>
<dbReference type="Gene3D" id="1.10.3730.20">
    <property type="match status" value="1"/>
</dbReference>
<evidence type="ECO:0000313" key="9">
    <source>
        <dbReference type="EMBL" id="TVX96453.1"/>
    </source>
</evidence>
<dbReference type="InterPro" id="IPR045324">
    <property type="entry name" value="Small_multidrug_res"/>
</dbReference>
<keyword evidence="2" id="KW-0813">Transport</keyword>
<comment type="similarity">
    <text evidence="7">Belongs to the drug/metabolite transporter (DMT) superfamily. Small multidrug resistance (SMR) (TC 2.A.7.1) family.</text>
</comment>
<feature type="transmembrane region" description="Helical" evidence="8">
    <location>
        <begin position="89"/>
        <end position="109"/>
    </location>
</feature>
<evidence type="ECO:0000313" key="10">
    <source>
        <dbReference type="Proteomes" id="UP000316330"/>
    </source>
</evidence>
<evidence type="ECO:0000256" key="2">
    <source>
        <dbReference type="ARBA" id="ARBA00022448"/>
    </source>
</evidence>
<dbReference type="Pfam" id="PF00893">
    <property type="entry name" value="Multi_Drug_Res"/>
    <property type="match status" value="1"/>
</dbReference>
<dbReference type="PANTHER" id="PTHR30561">
    <property type="entry name" value="SMR FAMILY PROTON-DEPENDENT DRUG EFFLUX TRANSPORTER SUGE"/>
    <property type="match status" value="1"/>
</dbReference>
<keyword evidence="10" id="KW-1185">Reference proteome</keyword>
<evidence type="ECO:0000256" key="7">
    <source>
        <dbReference type="RuleBase" id="RU003942"/>
    </source>
</evidence>
<evidence type="ECO:0000256" key="1">
    <source>
        <dbReference type="ARBA" id="ARBA00004651"/>
    </source>
</evidence>
<gene>
    <name evidence="9" type="ORF">FPZ45_20835</name>
</gene>
<dbReference type="InterPro" id="IPR037185">
    <property type="entry name" value="EmrE-like"/>
</dbReference>
<comment type="subcellular location">
    <subcellularLocation>
        <location evidence="1 7">Cell membrane</location>
        <topology evidence="1 7">Multi-pass membrane protein</topology>
    </subcellularLocation>
</comment>
<dbReference type="GO" id="GO:0022857">
    <property type="term" value="F:transmembrane transporter activity"/>
    <property type="evidence" value="ECO:0007669"/>
    <property type="project" value="InterPro"/>
</dbReference>
<dbReference type="SUPFAM" id="SSF103481">
    <property type="entry name" value="Multidrug resistance efflux transporter EmrE"/>
    <property type="match status" value="1"/>
</dbReference>
<dbReference type="EMBL" id="VNJJ01000016">
    <property type="protein sequence ID" value="TVX96453.1"/>
    <property type="molecule type" value="Genomic_DNA"/>
</dbReference>
<dbReference type="RefSeq" id="WP_144706122.1">
    <property type="nucleotide sequence ID" value="NZ_VNJJ01000016.1"/>
</dbReference>
<evidence type="ECO:0000256" key="6">
    <source>
        <dbReference type="ARBA" id="ARBA00023136"/>
    </source>
</evidence>
<organism evidence="9 10">
    <name type="scientific">Cohnella terricola</name>
    <dbReference type="NCBI Taxonomy" id="1289167"/>
    <lineage>
        <taxon>Bacteria</taxon>
        <taxon>Bacillati</taxon>
        <taxon>Bacillota</taxon>
        <taxon>Bacilli</taxon>
        <taxon>Bacillales</taxon>
        <taxon>Paenibacillaceae</taxon>
        <taxon>Cohnella</taxon>
    </lineage>
</organism>
<evidence type="ECO:0000256" key="5">
    <source>
        <dbReference type="ARBA" id="ARBA00022989"/>
    </source>
</evidence>
<protein>
    <submittedName>
        <fullName evidence="9">Multidrug efflux SMR transporter</fullName>
    </submittedName>
</protein>
<comment type="caution">
    <text evidence="9">The sequence shown here is derived from an EMBL/GenBank/DDBJ whole genome shotgun (WGS) entry which is preliminary data.</text>
</comment>
<feature type="transmembrane region" description="Helical" evidence="8">
    <location>
        <begin position="62"/>
        <end position="83"/>
    </location>
</feature>